<feature type="transmembrane region" description="Helical" evidence="1">
    <location>
        <begin position="6"/>
        <end position="25"/>
    </location>
</feature>
<dbReference type="Pfam" id="PF06961">
    <property type="entry name" value="DUF1294"/>
    <property type="match status" value="1"/>
</dbReference>
<evidence type="ECO:0000256" key="1">
    <source>
        <dbReference type="SAM" id="Phobius"/>
    </source>
</evidence>
<evidence type="ECO:0000313" key="3">
    <source>
        <dbReference type="Proteomes" id="UP000551878"/>
    </source>
</evidence>
<reference evidence="2 3" key="1">
    <citation type="submission" date="2020-08" db="EMBL/GenBank/DDBJ databases">
        <title>Genomic Encyclopedia of Type Strains, Phase IV (KMG-IV): sequencing the most valuable type-strain genomes for metagenomic binning, comparative biology and taxonomic classification.</title>
        <authorList>
            <person name="Goeker M."/>
        </authorList>
    </citation>
    <scope>NUCLEOTIDE SEQUENCE [LARGE SCALE GENOMIC DNA]</scope>
    <source>
        <strain evidence="2 3">DSM 24696</strain>
    </source>
</reference>
<comment type="caution">
    <text evidence="2">The sequence shown here is derived from an EMBL/GenBank/DDBJ whole genome shotgun (WGS) entry which is preliminary data.</text>
</comment>
<dbReference type="AlphaFoldDB" id="A0A840QMW4"/>
<name>A0A840QMW4_9BACI</name>
<organism evidence="2 3">
    <name type="scientific">Texcoconibacillus texcoconensis</name>
    <dbReference type="NCBI Taxonomy" id="1095777"/>
    <lineage>
        <taxon>Bacteria</taxon>
        <taxon>Bacillati</taxon>
        <taxon>Bacillota</taxon>
        <taxon>Bacilli</taxon>
        <taxon>Bacillales</taxon>
        <taxon>Bacillaceae</taxon>
        <taxon>Texcoconibacillus</taxon>
    </lineage>
</organism>
<dbReference type="InterPro" id="IPR012156">
    <property type="entry name" value="Cold_shock_CspA"/>
</dbReference>
<dbReference type="Proteomes" id="UP000551878">
    <property type="component" value="Unassembled WGS sequence"/>
</dbReference>
<protein>
    <submittedName>
        <fullName evidence="2">Uncharacterized membrane protein YsdA (DUF1294 family)</fullName>
    </submittedName>
</protein>
<keyword evidence="3" id="KW-1185">Reference proteome</keyword>
<dbReference type="PIRSF" id="PIRSF002599">
    <property type="entry name" value="Cold_shock_A"/>
    <property type="match status" value="1"/>
</dbReference>
<proteinExistence type="predicted"/>
<gene>
    <name evidence="2" type="ORF">HNQ41_000842</name>
</gene>
<feature type="transmembrane region" description="Helical" evidence="1">
    <location>
        <begin position="76"/>
        <end position="95"/>
    </location>
</feature>
<keyword evidence="1" id="KW-0472">Membrane</keyword>
<keyword evidence="1" id="KW-0812">Transmembrane</keyword>
<dbReference type="GO" id="GO:0003676">
    <property type="term" value="F:nucleic acid binding"/>
    <property type="evidence" value="ECO:0007669"/>
    <property type="project" value="InterPro"/>
</dbReference>
<accession>A0A840QMW4</accession>
<dbReference type="InterPro" id="IPR010718">
    <property type="entry name" value="DUF1294"/>
</dbReference>
<dbReference type="RefSeq" id="WP_184663160.1">
    <property type="nucleotide sequence ID" value="NZ_JACHHB010000003.1"/>
</dbReference>
<feature type="transmembrane region" description="Helical" evidence="1">
    <location>
        <begin position="45"/>
        <end position="64"/>
    </location>
</feature>
<evidence type="ECO:0000313" key="2">
    <source>
        <dbReference type="EMBL" id="MBB5172698.1"/>
    </source>
</evidence>
<sequence>MSVAAYGGILFVVIWSFLNLFSLYIMMKDKKRSQKNQWRVKEKTLWYCALLGGSIGVYIGMKIFRHKSQKPIFRYGIPLLIVVQMSAFITILITFSRF</sequence>
<dbReference type="EMBL" id="JACHHB010000003">
    <property type="protein sequence ID" value="MBB5172698.1"/>
    <property type="molecule type" value="Genomic_DNA"/>
</dbReference>
<keyword evidence="1" id="KW-1133">Transmembrane helix</keyword>